<dbReference type="Pfam" id="PF17765">
    <property type="entry name" value="MLTR_LBD"/>
    <property type="match status" value="1"/>
</dbReference>
<evidence type="ECO:0000259" key="1">
    <source>
        <dbReference type="SMART" id="SM00530"/>
    </source>
</evidence>
<dbReference type="SUPFAM" id="SSF47413">
    <property type="entry name" value="lambda repressor-like DNA-binding domains"/>
    <property type="match status" value="1"/>
</dbReference>
<evidence type="ECO:0000313" key="3">
    <source>
        <dbReference type="Proteomes" id="UP001165378"/>
    </source>
</evidence>
<dbReference type="EMBL" id="JAKFHA010000039">
    <property type="protein sequence ID" value="MCF2532831.1"/>
    <property type="molecule type" value="Genomic_DNA"/>
</dbReference>
<dbReference type="Pfam" id="PF13560">
    <property type="entry name" value="HTH_31"/>
    <property type="match status" value="1"/>
</dbReference>
<dbReference type="Gene3D" id="3.30.450.180">
    <property type="match status" value="1"/>
</dbReference>
<protein>
    <submittedName>
        <fullName evidence="2">Helix-turn-helix domain-containing protein</fullName>
    </submittedName>
</protein>
<keyword evidence="3" id="KW-1185">Reference proteome</keyword>
<accession>A0AA41U4F0</accession>
<proteinExistence type="predicted"/>
<dbReference type="InterPro" id="IPR010982">
    <property type="entry name" value="Lambda_DNA-bd_dom_sf"/>
</dbReference>
<dbReference type="AlphaFoldDB" id="A0AA41U4F0"/>
<feature type="domain" description="HTH cro/C1-type" evidence="1">
    <location>
        <begin position="11"/>
        <end position="83"/>
    </location>
</feature>
<dbReference type="RefSeq" id="WP_235057605.1">
    <property type="nucleotide sequence ID" value="NZ_JAKFHA010000039.1"/>
</dbReference>
<dbReference type="Proteomes" id="UP001165378">
    <property type="component" value="Unassembled WGS sequence"/>
</dbReference>
<dbReference type="SMART" id="SM00530">
    <property type="entry name" value="HTH_XRE"/>
    <property type="match status" value="1"/>
</dbReference>
<dbReference type="PANTHER" id="PTHR35010:SF2">
    <property type="entry name" value="BLL4672 PROTEIN"/>
    <property type="match status" value="1"/>
</dbReference>
<sequence>MQMDRRELADFLRRSRERLRPADVGLPDGARRRTPGLRREEVTVLAGMSADYYIRLEQARSPQPSTQMLAALARALRLDDDGRDHLYLLAGHRPPAGRKAGETVGAALFHLLGSIEDTPAQILSDLGDVLAQNALAAELFGGVCTTSENGRNIVWRWFTDPGVRQAYPREEWEHYSRLHVADLRAAVTRRSSDEAATRLVRRLRGTGEEFTRLWELHEVGVRRKTRMRVLHPVVGAVDLVCERLLTPNEDQQLLIFTPPADSAYSAQLELLRVVGGETFAAGPRAAVTVAP</sequence>
<reference evidence="2" key="1">
    <citation type="submission" date="2022-01" db="EMBL/GenBank/DDBJ databases">
        <title>Genome-Based Taxonomic Classification of the Phylum Actinobacteria.</title>
        <authorList>
            <person name="Gao Y."/>
        </authorList>
    </citation>
    <scope>NUCLEOTIDE SEQUENCE</scope>
    <source>
        <strain evidence="2">KLBMP 8922</strain>
    </source>
</reference>
<evidence type="ECO:0000313" key="2">
    <source>
        <dbReference type="EMBL" id="MCF2532831.1"/>
    </source>
</evidence>
<dbReference type="GO" id="GO:0003677">
    <property type="term" value="F:DNA binding"/>
    <property type="evidence" value="ECO:0007669"/>
    <property type="project" value="InterPro"/>
</dbReference>
<dbReference type="InterPro" id="IPR001387">
    <property type="entry name" value="Cro/C1-type_HTH"/>
</dbReference>
<name>A0AA41U4F0_9ACTN</name>
<comment type="caution">
    <text evidence="2">The sequence shown here is derived from an EMBL/GenBank/DDBJ whole genome shotgun (WGS) entry which is preliminary data.</text>
</comment>
<dbReference type="PANTHER" id="PTHR35010">
    <property type="entry name" value="BLL4672 PROTEIN-RELATED"/>
    <property type="match status" value="1"/>
</dbReference>
<gene>
    <name evidence="2" type="ORF">LZ495_37240</name>
</gene>
<organism evidence="2 3">
    <name type="scientific">Yinghuangia soli</name>
    <dbReference type="NCBI Taxonomy" id="2908204"/>
    <lineage>
        <taxon>Bacteria</taxon>
        <taxon>Bacillati</taxon>
        <taxon>Actinomycetota</taxon>
        <taxon>Actinomycetes</taxon>
        <taxon>Kitasatosporales</taxon>
        <taxon>Streptomycetaceae</taxon>
        <taxon>Yinghuangia</taxon>
    </lineage>
</organism>
<dbReference type="InterPro" id="IPR041413">
    <property type="entry name" value="MLTR_LBD"/>
</dbReference>
<dbReference type="Gene3D" id="1.10.260.40">
    <property type="entry name" value="lambda repressor-like DNA-binding domains"/>
    <property type="match status" value="1"/>
</dbReference>